<dbReference type="Proteomes" id="UP000095380">
    <property type="component" value="Unassembled WGS sequence"/>
</dbReference>
<evidence type="ECO:0000313" key="1">
    <source>
        <dbReference type="EMBL" id="CUN98801.1"/>
    </source>
</evidence>
<name>A0A174BCP4_9FIRM</name>
<dbReference type="SUPFAM" id="SSF116734">
    <property type="entry name" value="DNA methylase specificity domain"/>
    <property type="match status" value="1"/>
</dbReference>
<accession>A0A174BCP4</accession>
<sequence>MEACKVLGYTLRLNEFEQDTCSKIDRLIAIKQSKIEKLEQYKHSLIYEYVTGKKEAS</sequence>
<dbReference type="Gene3D" id="1.10.287.1120">
    <property type="entry name" value="Bipartite methylase S protein"/>
    <property type="match status" value="1"/>
</dbReference>
<protein>
    <submittedName>
        <fullName evidence="1">Uncharacterized protein</fullName>
    </submittedName>
</protein>
<dbReference type="AlphaFoldDB" id="A0A174BCP4"/>
<reference evidence="1 2" key="1">
    <citation type="submission" date="2015-09" db="EMBL/GenBank/DDBJ databases">
        <authorList>
            <consortium name="Pathogen Informatics"/>
        </authorList>
    </citation>
    <scope>NUCLEOTIDE SEQUENCE [LARGE SCALE GENOMIC DNA]</scope>
    <source>
        <strain evidence="1 2">2789STDY5608851</strain>
    </source>
</reference>
<gene>
    <name evidence="1" type="ORF">ERS852408_01268</name>
</gene>
<proteinExistence type="predicted"/>
<dbReference type="EMBL" id="CYYM01000005">
    <property type="protein sequence ID" value="CUN98801.1"/>
    <property type="molecule type" value="Genomic_DNA"/>
</dbReference>
<evidence type="ECO:0000313" key="2">
    <source>
        <dbReference type="Proteomes" id="UP000095380"/>
    </source>
</evidence>
<organism evidence="1 2">
    <name type="scientific">Dorea longicatena</name>
    <dbReference type="NCBI Taxonomy" id="88431"/>
    <lineage>
        <taxon>Bacteria</taxon>
        <taxon>Bacillati</taxon>
        <taxon>Bacillota</taxon>
        <taxon>Clostridia</taxon>
        <taxon>Lachnospirales</taxon>
        <taxon>Lachnospiraceae</taxon>
        <taxon>Dorea</taxon>
    </lineage>
</organism>